<dbReference type="Gene3D" id="3.60.21.70">
    <property type="entry name" value="PhoD-like phosphatase"/>
    <property type="match status" value="1"/>
</dbReference>
<evidence type="ECO:0008006" key="2">
    <source>
        <dbReference type="Google" id="ProtNLM"/>
    </source>
</evidence>
<reference evidence="1" key="1">
    <citation type="submission" date="2013-12" db="EMBL/GenBank/DDBJ databases">
        <title>The Genome Sequence of Aphanomyces invadans NJM9701.</title>
        <authorList>
            <consortium name="The Broad Institute Genomics Platform"/>
            <person name="Russ C."/>
            <person name="Tyler B."/>
            <person name="van West P."/>
            <person name="Dieguez-Uribeondo J."/>
            <person name="Young S.K."/>
            <person name="Zeng Q."/>
            <person name="Gargeya S."/>
            <person name="Fitzgerald M."/>
            <person name="Abouelleil A."/>
            <person name="Alvarado L."/>
            <person name="Chapman S.B."/>
            <person name="Gainer-Dewar J."/>
            <person name="Goldberg J."/>
            <person name="Griggs A."/>
            <person name="Gujja S."/>
            <person name="Hansen M."/>
            <person name="Howarth C."/>
            <person name="Imamovic A."/>
            <person name="Ireland A."/>
            <person name="Larimer J."/>
            <person name="McCowan C."/>
            <person name="Murphy C."/>
            <person name="Pearson M."/>
            <person name="Poon T.W."/>
            <person name="Priest M."/>
            <person name="Roberts A."/>
            <person name="Saif S."/>
            <person name="Shea T."/>
            <person name="Sykes S."/>
            <person name="Wortman J."/>
            <person name="Nusbaum C."/>
            <person name="Birren B."/>
        </authorList>
    </citation>
    <scope>NUCLEOTIDE SEQUENCE [LARGE SCALE GENOMIC DNA]</scope>
    <source>
        <strain evidence="1">NJM9701</strain>
    </source>
</reference>
<dbReference type="OrthoDB" id="2419400at2759"/>
<accession>A0A024UDP5</accession>
<dbReference type="GeneID" id="20081452"/>
<organism evidence="1">
    <name type="scientific">Aphanomyces invadans</name>
    <dbReference type="NCBI Taxonomy" id="157072"/>
    <lineage>
        <taxon>Eukaryota</taxon>
        <taxon>Sar</taxon>
        <taxon>Stramenopiles</taxon>
        <taxon>Oomycota</taxon>
        <taxon>Saprolegniomycetes</taxon>
        <taxon>Saprolegniales</taxon>
        <taxon>Verrucalvaceae</taxon>
        <taxon>Aphanomyces</taxon>
    </lineage>
</organism>
<dbReference type="RefSeq" id="XP_008866953.1">
    <property type="nucleotide sequence ID" value="XM_008868731.1"/>
</dbReference>
<dbReference type="VEuPathDB" id="FungiDB:H310_04402"/>
<name>A0A024UDP5_9STRA</name>
<gene>
    <name evidence="1" type="ORF">H310_04402</name>
</gene>
<protein>
    <recommendedName>
        <fullName evidence="2">PhoD-like phosphatase metallophosphatase domain-containing protein</fullName>
    </recommendedName>
</protein>
<evidence type="ECO:0000313" key="1">
    <source>
        <dbReference type="EMBL" id="ETW03997.1"/>
    </source>
</evidence>
<dbReference type="STRING" id="157072.A0A024UDP5"/>
<dbReference type="AlphaFoldDB" id="A0A024UDP5"/>
<dbReference type="InterPro" id="IPR038607">
    <property type="entry name" value="PhoD-like_sf"/>
</dbReference>
<dbReference type="PANTHER" id="PTHR37031:SF2">
    <property type="entry name" value="PHOD-LIKE PHOSPHATASE METALLOPHOSPHATASE DOMAIN-CONTAINING PROTEIN"/>
    <property type="match status" value="1"/>
</dbReference>
<proteinExistence type="predicted"/>
<sequence>MHVSSGQDTAVASSAAFGDLEAMSFAPPTPSEQQKNQMDVLVIVGKVTATSARVLYEPLVSDESSITVSLVLQKSAQDHVLVKAFTHLQHQSFPYVAAYDDLVPNSVYFVHVQVGSAPSAVYTAVGRFRTPPRSIASEKLMLLTFSCDRFVDDADDSHWLSLAEEVRDPAYYGSVHMGDQIYADSILRTLQDATYDVIVNAFRAMYRRGFGRLLAQRVLRHGAHYMQMDDHDVINNWSRDTWIKHNVFVRAGLQVFYEYQYQLLQDWSDLPSCRSATKEELYRPMHHQVSLGANELQLVFADTRLERGLILSPKELMSKTQLKYLQDAWSTNATQAVLFTPVPLFFHTQSSAAFAEYVDGDLYPGHKHFTSTVQALWDQLPSTALQLVAGDLHMGHQSTISDSTKRVPQLIASGMTKDSTAMADRRLVLFYYVITQWAQKVACAWSKMAVAGGQSEGYCMQSAPPHYGQNYGKLTWDRGEWTAEIVTKPYDDVPETMLQALLTWALGFRAVTSVMVIVVLRSAFGSFWGL</sequence>
<dbReference type="EMBL" id="KI913958">
    <property type="protein sequence ID" value="ETW03997.1"/>
    <property type="molecule type" value="Genomic_DNA"/>
</dbReference>
<dbReference type="PANTHER" id="PTHR37031">
    <property type="entry name" value="METALLOPHOSPHATASE BINDING DOMAIN PROTEIN"/>
    <property type="match status" value="1"/>
</dbReference>
<dbReference type="eggNOG" id="ENOG502S3RM">
    <property type="taxonomic scope" value="Eukaryota"/>
</dbReference>